<feature type="compositionally biased region" description="Basic and acidic residues" evidence="1">
    <location>
        <begin position="1"/>
        <end position="10"/>
    </location>
</feature>
<organism evidence="2 3">
    <name type="scientific">Babesia caballi</name>
    <dbReference type="NCBI Taxonomy" id="5871"/>
    <lineage>
        <taxon>Eukaryota</taxon>
        <taxon>Sar</taxon>
        <taxon>Alveolata</taxon>
        <taxon>Apicomplexa</taxon>
        <taxon>Aconoidasida</taxon>
        <taxon>Piroplasmida</taxon>
        <taxon>Babesiidae</taxon>
        <taxon>Babesia</taxon>
    </lineage>
</organism>
<dbReference type="Proteomes" id="UP001497744">
    <property type="component" value="Unassembled WGS sequence"/>
</dbReference>
<keyword evidence="2" id="KW-0645">Protease</keyword>
<reference evidence="2 3" key="1">
    <citation type="submission" date="2021-06" db="EMBL/GenBank/DDBJ databases">
        <title>Genome sequence of Babesia caballi.</title>
        <authorList>
            <person name="Yamagishi J."/>
            <person name="Kidaka T."/>
            <person name="Ochi A."/>
        </authorList>
    </citation>
    <scope>NUCLEOTIDE SEQUENCE [LARGE SCALE GENOMIC DNA]</scope>
    <source>
        <strain evidence="2">USDA-D6B2</strain>
    </source>
</reference>
<keyword evidence="2" id="KW-0378">Hydrolase</keyword>
<protein>
    <submittedName>
        <fullName evidence="2">Zinc metalloprotease ZmpB</fullName>
    </submittedName>
</protein>
<feature type="region of interest" description="Disordered" evidence="1">
    <location>
        <begin position="1"/>
        <end position="122"/>
    </location>
</feature>
<feature type="compositionally biased region" description="Basic and acidic residues" evidence="1">
    <location>
        <begin position="48"/>
        <end position="70"/>
    </location>
</feature>
<dbReference type="RefSeq" id="XP_067715935.1">
    <property type="nucleotide sequence ID" value="XM_067859834.1"/>
</dbReference>
<feature type="compositionally biased region" description="Basic and acidic residues" evidence="1">
    <location>
        <begin position="113"/>
        <end position="122"/>
    </location>
</feature>
<keyword evidence="3" id="KW-1185">Reference proteome</keyword>
<evidence type="ECO:0000313" key="3">
    <source>
        <dbReference type="Proteomes" id="UP001497744"/>
    </source>
</evidence>
<comment type="caution">
    <text evidence="2">The sequence shown here is derived from an EMBL/GenBank/DDBJ whole genome shotgun (WGS) entry which is preliminary data.</text>
</comment>
<evidence type="ECO:0000313" key="2">
    <source>
        <dbReference type="EMBL" id="GIX63866.1"/>
    </source>
</evidence>
<dbReference type="GeneID" id="94195347"/>
<dbReference type="AlphaFoldDB" id="A0AAV4LXK1"/>
<proteinExistence type="predicted"/>
<name>A0AAV4LXK1_BABCB</name>
<gene>
    <name evidence="2" type="ORF">BcabD6B2_33010</name>
</gene>
<accession>A0AAV4LXK1</accession>
<sequence>MSSSDNERAPEPTPVSSVDSDSEVVAEGVGIQTESQPTTPVDEATLVKMEDAAPARIVDTKPEEAPKPKEAPQTSGDSEPRRTVPANQHRLVRKPPGGESSTVSDGHGVRAVHTPDARDDFPHGLDVRLLLLALEELEPFLPVQLQNLQHSCTLARAPAEKQAIPK</sequence>
<feature type="compositionally biased region" description="Low complexity" evidence="1">
    <location>
        <begin position="15"/>
        <end position="25"/>
    </location>
</feature>
<evidence type="ECO:0000256" key="1">
    <source>
        <dbReference type="SAM" id="MobiDB-lite"/>
    </source>
</evidence>
<keyword evidence="2" id="KW-0482">Metalloprotease</keyword>
<dbReference type="EMBL" id="BPLF01000002">
    <property type="protein sequence ID" value="GIX63866.1"/>
    <property type="molecule type" value="Genomic_DNA"/>
</dbReference>
<dbReference type="GO" id="GO:0008237">
    <property type="term" value="F:metallopeptidase activity"/>
    <property type="evidence" value="ECO:0007669"/>
    <property type="project" value="UniProtKB-KW"/>
</dbReference>